<dbReference type="STRING" id="682795.AciX8_4015"/>
<dbReference type="GO" id="GO:0015344">
    <property type="term" value="F:siderophore uptake transmembrane transporter activity"/>
    <property type="evidence" value="ECO:0007669"/>
    <property type="project" value="TreeGrafter"/>
</dbReference>
<dbReference type="Pfam" id="PF13620">
    <property type="entry name" value="CarboxypepD_reg"/>
    <property type="match status" value="1"/>
</dbReference>
<evidence type="ECO:0000313" key="9">
    <source>
        <dbReference type="Proteomes" id="UP000007113"/>
    </source>
</evidence>
<dbReference type="Gene3D" id="2.60.40.1120">
    <property type="entry name" value="Carboxypeptidase-like, regulatory domain"/>
    <property type="match status" value="1"/>
</dbReference>
<evidence type="ECO:0000256" key="3">
    <source>
        <dbReference type="ARBA" id="ARBA00022452"/>
    </source>
</evidence>
<dbReference type="SUPFAM" id="SSF49452">
    <property type="entry name" value="Starch-binding domain-like"/>
    <property type="match status" value="1"/>
</dbReference>
<comment type="subcellular location">
    <subcellularLocation>
        <location evidence="1">Cell outer membrane</location>
        <topology evidence="1">Multi-pass membrane protein</topology>
    </subcellularLocation>
</comment>
<keyword evidence="9" id="KW-1185">Reference proteome</keyword>
<proteinExistence type="predicted"/>
<dbReference type="PANTHER" id="PTHR30069:SF46">
    <property type="entry name" value="OAR PROTEIN"/>
    <property type="match status" value="1"/>
</dbReference>
<keyword evidence="2" id="KW-0813">Transport</keyword>
<evidence type="ECO:0000256" key="1">
    <source>
        <dbReference type="ARBA" id="ARBA00004571"/>
    </source>
</evidence>
<gene>
    <name evidence="8" type="ordered locus">AciX8_4015</name>
</gene>
<evidence type="ECO:0000313" key="8">
    <source>
        <dbReference type="EMBL" id="AEU38297.1"/>
    </source>
</evidence>
<sequence length="1129" mass="121659">MTSAKTSVWRIQHLLFVLFLATATILCRAQTITGSVRGVITDPSGAVIPGATVTAKNVETGVASSTVTNSTGLYSIQFLQIGRYTIEVKAKGFGEEHSSPFQLEIDQQATINVPMHMEGSSTQVSVNFDTAPILNTENASLGVTIDQTAISNMPLNGRSFVAATVAVPGSIHSGGNTNEQPAINGNRQQGNSMLLDGMDIYDNINNAGVQSPTANSQPQGALYVPNSDALQEIRVITSNAPAEFGNVSGGQIVAVTKSGTNQFHGNAFFQLENYQMNANTFANKFTSGTATALTPYTQTFFGGTFGGPIKKDKLFFFVDYQGFRYHQSGTAFAGVAPAAFRTGDLSLLLQPVINGKAHTPVQLFNSQNNGAPYKNNQIPITSPVAQFLFANPSAYPLPNSPATDGIAQNNYLGLSNSFNRNNQGDIKIDWKASANDNVSGRFTMSRAINGTIGTPVPVSFPNGASPTAYTSFVVSEVHTFSTNAVNELRAGFGRNQQVSGLPTDPSGLFGTSGNSKVGINLPQNGYEGFSQQVFNPPSGGYDISNIGSYDTPQDFTENTYFYGDNFTLQHGHHLMKMGVQFLRYQQNYSYSGNAGVLGQIQYEGYFTGLPSATGVQGSPGDPFADFLLNYVDTQTAESQTGRFGQRQWRDGVFFQDDWKVLPNLTINLGVRYDYSQPIYEVHNQMTNVNLATGALEAAGQDGNSRALYNPTYDQLLPRLGFAYSPTAKTVIRGGYGISSYFEGMGVGLRLTQNPPYQAEYQSRAVIPTIADPAGTPLNVGQGLSSNLAATGTYNAWNPNIRPSWNQEFSLTMEYQLSNNSSFQIGYVGQTAQHLAIPRMANQLTAPNTPAPFATSLGQNVVVKLTDTEGMMNYNAFQAVFRKRTSNGLDFTANYTYSKAMTNAGQGYNGLYGTNGQYYQQDAYNLRPEYGPSPLDATHNVSGSLVYELPFGRGHRFGQNINRITDLVVGGWKISGLASAFSGNPLTITSNANYTSLVNSADARANHLRTLHVVNRGVTNWFGTDPSAKPCITTPDDGVCAYAQESATAFGSASPGSERGPGFENIDLSGFKAFHITTSQSLEFRADAFNAFNFASYSNPDTGVNDSNFGQINSTRSNPRTLQLALNYRF</sequence>
<reference evidence="8 9" key="1">
    <citation type="submission" date="2011-11" db="EMBL/GenBank/DDBJ databases">
        <title>Complete sequence of Granulicella mallensis MP5ACTX8.</title>
        <authorList>
            <consortium name="US DOE Joint Genome Institute"/>
            <person name="Lucas S."/>
            <person name="Copeland A."/>
            <person name="Lapidus A."/>
            <person name="Cheng J.-F."/>
            <person name="Goodwin L."/>
            <person name="Pitluck S."/>
            <person name="Peters L."/>
            <person name="Lu M."/>
            <person name="Detter J.C."/>
            <person name="Han C."/>
            <person name="Tapia R."/>
            <person name="Land M."/>
            <person name="Hauser L."/>
            <person name="Kyrpides N."/>
            <person name="Ivanova N."/>
            <person name="Mikhailova N."/>
            <person name="Pagani I."/>
            <person name="Rawat S."/>
            <person name="Mannisto M."/>
            <person name="Haggblom M."/>
            <person name="Woyke T."/>
        </authorList>
    </citation>
    <scope>NUCLEOTIDE SEQUENCE [LARGE SCALE GENOMIC DNA]</scope>
    <source>
        <strain evidence="9">ATCC BAA-1857 / DSM 23137 / MP5ACTX8</strain>
    </source>
</reference>
<dbReference type="InterPro" id="IPR039426">
    <property type="entry name" value="TonB-dep_rcpt-like"/>
</dbReference>
<dbReference type="SUPFAM" id="SSF56935">
    <property type="entry name" value="Porins"/>
    <property type="match status" value="1"/>
</dbReference>
<dbReference type="InterPro" id="IPR013784">
    <property type="entry name" value="Carb-bd-like_fold"/>
</dbReference>
<dbReference type="GO" id="GO:0044718">
    <property type="term" value="P:siderophore transmembrane transport"/>
    <property type="evidence" value="ECO:0007669"/>
    <property type="project" value="TreeGrafter"/>
</dbReference>
<organism evidence="8 9">
    <name type="scientific">Granulicella mallensis (strain ATCC BAA-1857 / DSM 23137 / MP5ACTX8)</name>
    <dbReference type="NCBI Taxonomy" id="682795"/>
    <lineage>
        <taxon>Bacteria</taxon>
        <taxon>Pseudomonadati</taxon>
        <taxon>Acidobacteriota</taxon>
        <taxon>Terriglobia</taxon>
        <taxon>Terriglobales</taxon>
        <taxon>Acidobacteriaceae</taxon>
        <taxon>Granulicella</taxon>
    </lineage>
</organism>
<dbReference type="Gene3D" id="2.40.170.20">
    <property type="entry name" value="TonB-dependent receptor, beta-barrel domain"/>
    <property type="match status" value="1"/>
</dbReference>
<evidence type="ECO:0000256" key="2">
    <source>
        <dbReference type="ARBA" id="ARBA00022448"/>
    </source>
</evidence>
<dbReference type="OrthoDB" id="97893at2"/>
<evidence type="ECO:0000259" key="7">
    <source>
        <dbReference type="Pfam" id="PF25183"/>
    </source>
</evidence>
<keyword evidence="4" id="KW-0812">Transmembrane</keyword>
<dbReference type="GO" id="GO:0030246">
    <property type="term" value="F:carbohydrate binding"/>
    <property type="evidence" value="ECO:0007669"/>
    <property type="project" value="InterPro"/>
</dbReference>
<feature type="domain" description="TonB-dependent transporter Oar-like beta-barrel" evidence="7">
    <location>
        <begin position="255"/>
        <end position="1122"/>
    </location>
</feature>
<keyword evidence="8" id="KW-0675">Receptor</keyword>
<keyword evidence="5" id="KW-0472">Membrane</keyword>
<evidence type="ECO:0000256" key="4">
    <source>
        <dbReference type="ARBA" id="ARBA00022692"/>
    </source>
</evidence>
<dbReference type="AlphaFoldDB" id="G8NP98"/>
<evidence type="ECO:0000256" key="5">
    <source>
        <dbReference type="ARBA" id="ARBA00023136"/>
    </source>
</evidence>
<dbReference type="InterPro" id="IPR036942">
    <property type="entry name" value="Beta-barrel_TonB_sf"/>
</dbReference>
<keyword evidence="6" id="KW-0998">Cell outer membrane</keyword>
<evidence type="ECO:0000256" key="6">
    <source>
        <dbReference type="ARBA" id="ARBA00023237"/>
    </source>
</evidence>
<dbReference type="InterPro" id="IPR010917">
    <property type="entry name" value="TonB_rcpt_CS"/>
</dbReference>
<dbReference type="GO" id="GO:0009279">
    <property type="term" value="C:cell outer membrane"/>
    <property type="evidence" value="ECO:0007669"/>
    <property type="project" value="UniProtKB-SubCell"/>
</dbReference>
<dbReference type="InterPro" id="IPR057601">
    <property type="entry name" value="Oar-like_b-barrel"/>
</dbReference>
<dbReference type="HOGENOM" id="CLU_006298_0_0_0"/>
<dbReference type="Proteomes" id="UP000007113">
    <property type="component" value="Chromosome"/>
</dbReference>
<protein>
    <submittedName>
        <fullName evidence="8">TonB-dependent receptor, plug</fullName>
    </submittedName>
</protein>
<keyword evidence="3" id="KW-1134">Transmembrane beta strand</keyword>
<name>G8NP98_GRAMM</name>
<dbReference type="PANTHER" id="PTHR30069">
    <property type="entry name" value="TONB-DEPENDENT OUTER MEMBRANE RECEPTOR"/>
    <property type="match status" value="1"/>
</dbReference>
<dbReference type="PROSITE" id="PS01156">
    <property type="entry name" value="TONB_DEPENDENT_REC_2"/>
    <property type="match status" value="1"/>
</dbReference>
<dbReference type="RefSeq" id="WP_014267168.1">
    <property type="nucleotide sequence ID" value="NC_016631.1"/>
</dbReference>
<dbReference type="KEGG" id="gma:AciX8_4015"/>
<dbReference type="eggNOG" id="COG1091">
    <property type="taxonomic scope" value="Bacteria"/>
</dbReference>
<dbReference type="EMBL" id="CP003130">
    <property type="protein sequence ID" value="AEU38297.1"/>
    <property type="molecule type" value="Genomic_DNA"/>
</dbReference>
<dbReference type="Pfam" id="PF25183">
    <property type="entry name" value="OMP_b-brl_4"/>
    <property type="match status" value="1"/>
</dbReference>
<accession>G8NP98</accession>